<feature type="transmembrane region" description="Helical" evidence="7">
    <location>
        <begin position="424"/>
        <end position="446"/>
    </location>
</feature>
<feature type="transmembrane region" description="Helical" evidence="7">
    <location>
        <begin position="329"/>
        <end position="354"/>
    </location>
</feature>
<dbReference type="Proteomes" id="UP000267289">
    <property type="component" value="Unassembled WGS sequence"/>
</dbReference>
<dbReference type="SUPFAM" id="SSF103473">
    <property type="entry name" value="MFS general substrate transporter"/>
    <property type="match status" value="1"/>
</dbReference>
<dbReference type="AlphaFoldDB" id="A0A498QIL0"/>
<feature type="transmembrane region" description="Helical" evidence="7">
    <location>
        <begin position="249"/>
        <end position="271"/>
    </location>
</feature>
<feature type="transmembrane region" description="Helical" evidence="7">
    <location>
        <begin position="398"/>
        <end position="418"/>
    </location>
</feature>
<dbReference type="InterPro" id="IPR011701">
    <property type="entry name" value="MFS"/>
</dbReference>
<comment type="subcellular location">
    <subcellularLocation>
        <location evidence="1">Cell membrane</location>
        <topology evidence="1">Multi-pass membrane protein</topology>
    </subcellularLocation>
</comment>
<evidence type="ECO:0000313" key="10">
    <source>
        <dbReference type="Proteomes" id="UP000267289"/>
    </source>
</evidence>
<feature type="transmembrane region" description="Helical" evidence="7">
    <location>
        <begin position="155"/>
        <end position="179"/>
    </location>
</feature>
<feature type="transmembrane region" description="Helical" evidence="7">
    <location>
        <begin position="488"/>
        <end position="508"/>
    </location>
</feature>
<organism evidence="9 10">
    <name type="scientific">Mycobacterium innocens</name>
    <dbReference type="NCBI Taxonomy" id="2341083"/>
    <lineage>
        <taxon>Bacteria</taxon>
        <taxon>Bacillati</taxon>
        <taxon>Actinomycetota</taxon>
        <taxon>Actinomycetes</taxon>
        <taxon>Mycobacteriales</taxon>
        <taxon>Mycobacteriaceae</taxon>
        <taxon>Mycobacterium</taxon>
    </lineage>
</organism>
<dbReference type="Gene3D" id="1.20.1250.20">
    <property type="entry name" value="MFS general substrate transporter like domains"/>
    <property type="match status" value="1"/>
</dbReference>
<feature type="transmembrane region" description="Helical" evidence="7">
    <location>
        <begin position="366"/>
        <end position="386"/>
    </location>
</feature>
<reference evidence="9 10" key="1">
    <citation type="submission" date="2018-09" db="EMBL/GenBank/DDBJ databases">
        <authorList>
            <person name="Tagini F."/>
        </authorList>
    </citation>
    <scope>NUCLEOTIDE SEQUENCE [LARGE SCALE GENOMIC DNA]</scope>
    <source>
        <strain evidence="9 10">MK13</strain>
    </source>
</reference>
<feature type="transmembrane region" description="Helical" evidence="7">
    <location>
        <begin position="277"/>
        <end position="297"/>
    </location>
</feature>
<dbReference type="InterPro" id="IPR050171">
    <property type="entry name" value="MFS_Transporters"/>
</dbReference>
<dbReference type="PANTHER" id="PTHR23517">
    <property type="entry name" value="RESISTANCE PROTEIN MDTM, PUTATIVE-RELATED-RELATED"/>
    <property type="match status" value="1"/>
</dbReference>
<name>A0A498QIL0_9MYCO</name>
<sequence length="547" mass="56214">MSSDRWTEIAAVFWADRRSYRNVIISTVQLMTKTAAIAGSEPVLTSGSDVDLATAFLRLPTVAATHSSRYPGGHWAGSRAARAAHSGAATLLGARAGLALRRRMPDSNTSSHPSCQHGLPGVIWLLLGGNLVVRAAGFAYPFMAFHVAGRGHAAGAVGAVLAAFGVGWAVGQLACGWLVDRTGPRATLASTMLVAATVLVLMAQARSVPALLIGALVTGVVYDAPRPVLGAAIAGLVPDPGRRAKVDAWRFGWIVSIGRAITGGVGGLLAGWSGVPVLFWINAVACAMLALLAACCIPAREHRRSSAVTEPVAQTADTGYRGAFSDARLVLLLGSSLATLTAVRGLYAAVPMLMADSGLGAGEFGWAQLANAAAGIGLTPVMTPWLGRKAAARFRPRLDILAAAGVWTAVSMSGAALAHTTLGFTVATAVCTPGEIAWFVIAAGIVHRIAPPANGGRYHGIWSMTLAIASVVAPIVASYSLIHGGHRLVAIVTVAVGLTGAALCLPLARALRRPTSVPALSHPEAAPLCRTRHVTGIEQSGHQAAPR</sequence>
<keyword evidence="2" id="KW-0813">Transport</keyword>
<evidence type="ECO:0000256" key="2">
    <source>
        <dbReference type="ARBA" id="ARBA00022448"/>
    </source>
</evidence>
<evidence type="ECO:0000256" key="1">
    <source>
        <dbReference type="ARBA" id="ARBA00004651"/>
    </source>
</evidence>
<evidence type="ECO:0000313" key="9">
    <source>
        <dbReference type="EMBL" id="VBA43460.1"/>
    </source>
</evidence>
<evidence type="ECO:0000256" key="6">
    <source>
        <dbReference type="ARBA" id="ARBA00023136"/>
    </source>
</evidence>
<keyword evidence="5 7" id="KW-1133">Transmembrane helix</keyword>
<keyword evidence="6 7" id="KW-0472">Membrane</keyword>
<dbReference type="PANTHER" id="PTHR23517:SF3">
    <property type="entry name" value="INTEGRAL MEMBRANE TRANSPORT PROTEIN"/>
    <property type="match status" value="1"/>
</dbReference>
<keyword evidence="4 7" id="KW-0812">Transmembrane</keyword>
<dbReference type="PROSITE" id="PS50850">
    <property type="entry name" value="MFS"/>
    <property type="match status" value="1"/>
</dbReference>
<protein>
    <recommendedName>
        <fullName evidence="8">Major facilitator superfamily (MFS) profile domain-containing protein</fullName>
    </recommendedName>
</protein>
<evidence type="ECO:0000256" key="3">
    <source>
        <dbReference type="ARBA" id="ARBA00022475"/>
    </source>
</evidence>
<accession>A0A498QIL0</accession>
<evidence type="ECO:0000256" key="5">
    <source>
        <dbReference type="ARBA" id="ARBA00022989"/>
    </source>
</evidence>
<evidence type="ECO:0000259" key="8">
    <source>
        <dbReference type="PROSITE" id="PS50850"/>
    </source>
</evidence>
<proteinExistence type="predicted"/>
<dbReference type="GO" id="GO:0022857">
    <property type="term" value="F:transmembrane transporter activity"/>
    <property type="evidence" value="ECO:0007669"/>
    <property type="project" value="InterPro"/>
</dbReference>
<keyword evidence="10" id="KW-1185">Reference proteome</keyword>
<feature type="domain" description="Major facilitator superfamily (MFS) profile" evidence="8">
    <location>
        <begin position="116"/>
        <end position="512"/>
    </location>
</feature>
<feature type="transmembrane region" description="Helical" evidence="7">
    <location>
        <begin position="122"/>
        <end position="143"/>
    </location>
</feature>
<dbReference type="InterPro" id="IPR020846">
    <property type="entry name" value="MFS_dom"/>
</dbReference>
<dbReference type="InterPro" id="IPR036259">
    <property type="entry name" value="MFS_trans_sf"/>
</dbReference>
<gene>
    <name evidence="9" type="ORF">LAUMK13_04542</name>
</gene>
<dbReference type="GO" id="GO:0005886">
    <property type="term" value="C:plasma membrane"/>
    <property type="evidence" value="ECO:0007669"/>
    <property type="project" value="UniProtKB-SubCell"/>
</dbReference>
<evidence type="ECO:0000256" key="4">
    <source>
        <dbReference type="ARBA" id="ARBA00022692"/>
    </source>
</evidence>
<keyword evidence="3" id="KW-1003">Cell membrane</keyword>
<dbReference type="EMBL" id="UPHQ01000242">
    <property type="protein sequence ID" value="VBA43460.1"/>
    <property type="molecule type" value="Genomic_DNA"/>
</dbReference>
<feature type="transmembrane region" description="Helical" evidence="7">
    <location>
        <begin position="211"/>
        <end position="237"/>
    </location>
</feature>
<feature type="transmembrane region" description="Helical" evidence="7">
    <location>
        <begin position="186"/>
        <end position="205"/>
    </location>
</feature>
<feature type="transmembrane region" description="Helical" evidence="7">
    <location>
        <begin position="458"/>
        <end position="482"/>
    </location>
</feature>
<evidence type="ECO:0000256" key="7">
    <source>
        <dbReference type="SAM" id="Phobius"/>
    </source>
</evidence>
<dbReference type="Pfam" id="PF07690">
    <property type="entry name" value="MFS_1"/>
    <property type="match status" value="1"/>
</dbReference>